<comment type="similarity">
    <text evidence="1">Belongs to the glycosyltransferase 2 family.</text>
</comment>
<dbReference type="GO" id="GO:0004582">
    <property type="term" value="F:dolichyl-phosphate beta-D-mannosyltransferase activity"/>
    <property type="evidence" value="ECO:0007669"/>
    <property type="project" value="UniProtKB-EC"/>
</dbReference>
<organism evidence="5 6">
    <name type="scientific">Microlunatus capsulatus</name>
    <dbReference type="NCBI Taxonomy" id="99117"/>
    <lineage>
        <taxon>Bacteria</taxon>
        <taxon>Bacillati</taxon>
        <taxon>Actinomycetota</taxon>
        <taxon>Actinomycetes</taxon>
        <taxon>Propionibacteriales</taxon>
        <taxon>Propionibacteriaceae</taxon>
        <taxon>Microlunatus</taxon>
    </lineage>
</organism>
<proteinExistence type="inferred from homology"/>
<dbReference type="Pfam" id="PF00535">
    <property type="entry name" value="Glycos_transf_2"/>
    <property type="match status" value="1"/>
</dbReference>
<dbReference type="Proteomes" id="UP000758168">
    <property type="component" value="Unassembled WGS sequence"/>
</dbReference>
<evidence type="ECO:0000256" key="1">
    <source>
        <dbReference type="ARBA" id="ARBA00006739"/>
    </source>
</evidence>
<evidence type="ECO:0000256" key="3">
    <source>
        <dbReference type="ARBA" id="ARBA00022679"/>
    </source>
</evidence>
<protein>
    <submittedName>
        <fullName evidence="5">Dolichol-phosphate mannosyltransferase</fullName>
        <ecNumber evidence="5">2.4.1.83</ecNumber>
    </submittedName>
</protein>
<dbReference type="CDD" id="cd06442">
    <property type="entry name" value="DPM1_like"/>
    <property type="match status" value="1"/>
</dbReference>
<keyword evidence="2 5" id="KW-0328">Glycosyltransferase</keyword>
<dbReference type="Gene3D" id="3.90.550.10">
    <property type="entry name" value="Spore Coat Polysaccharide Biosynthesis Protein SpsA, Chain A"/>
    <property type="match status" value="1"/>
</dbReference>
<reference evidence="5 6" key="1">
    <citation type="submission" date="2021-03" db="EMBL/GenBank/DDBJ databases">
        <title>Sequencing the genomes of 1000 actinobacteria strains.</title>
        <authorList>
            <person name="Klenk H.-P."/>
        </authorList>
    </citation>
    <scope>NUCLEOTIDE SEQUENCE [LARGE SCALE GENOMIC DNA]</scope>
    <source>
        <strain evidence="5 6">DSM 12936</strain>
    </source>
</reference>
<evidence type="ECO:0000313" key="5">
    <source>
        <dbReference type="EMBL" id="MBP2415280.1"/>
    </source>
</evidence>
<dbReference type="InterPro" id="IPR001173">
    <property type="entry name" value="Glyco_trans_2-like"/>
</dbReference>
<dbReference type="SUPFAM" id="SSF53448">
    <property type="entry name" value="Nucleotide-diphospho-sugar transferases"/>
    <property type="match status" value="1"/>
</dbReference>
<keyword evidence="3 5" id="KW-0808">Transferase</keyword>
<keyword evidence="6" id="KW-1185">Reference proteome</keyword>
<dbReference type="EC" id="2.4.1.83" evidence="5"/>
<dbReference type="EMBL" id="JAGIOB010000001">
    <property type="protein sequence ID" value="MBP2415280.1"/>
    <property type="molecule type" value="Genomic_DNA"/>
</dbReference>
<evidence type="ECO:0000313" key="6">
    <source>
        <dbReference type="Proteomes" id="UP000758168"/>
    </source>
</evidence>
<sequence length="263" mass="28431">MSEPTPTGGAPRGDERTLVIIPTYDERENLPLIVGRVRAAVPDAHVLVADDNSPDGTGELADRLAAEDDHVHVLHRAGKEGLGAAYLAGFAWGLEAGYDVLVEMDADGSHQPEQLPRLLTALSGADLVLGSRWVAGGTVVNWPLSRKVLSRGGNLWTRLVLGIPLKDATGGYRAFRAATLRGLQLDGVVSAGYCFQVDLAWRALKAGFRVVEVPITFIEREHGVSKMSQRIVVEALLLTTLWGIRHRGQQLRSLARRAPAVSR</sequence>
<dbReference type="RefSeq" id="WP_210052169.1">
    <property type="nucleotide sequence ID" value="NZ_BAAAMH010000026.1"/>
</dbReference>
<comment type="caution">
    <text evidence="5">The sequence shown here is derived from an EMBL/GenBank/DDBJ whole genome shotgun (WGS) entry which is preliminary data.</text>
</comment>
<dbReference type="PANTHER" id="PTHR43398:SF1">
    <property type="entry name" value="DOLICHOL-PHOSPHATE MANNOSYLTRANSFERASE SUBUNIT 1"/>
    <property type="match status" value="1"/>
</dbReference>
<evidence type="ECO:0000256" key="2">
    <source>
        <dbReference type="ARBA" id="ARBA00022676"/>
    </source>
</evidence>
<feature type="domain" description="Glycosyltransferase 2-like" evidence="4">
    <location>
        <begin position="19"/>
        <end position="178"/>
    </location>
</feature>
<dbReference type="InterPro" id="IPR039528">
    <property type="entry name" value="DPM1-like"/>
</dbReference>
<accession>A0ABS4Z3G7</accession>
<dbReference type="PANTHER" id="PTHR43398">
    <property type="entry name" value="DOLICHOL-PHOSPHATE MANNOSYLTRANSFERASE SUBUNIT 1"/>
    <property type="match status" value="1"/>
</dbReference>
<name>A0ABS4Z3G7_9ACTN</name>
<evidence type="ECO:0000259" key="4">
    <source>
        <dbReference type="Pfam" id="PF00535"/>
    </source>
</evidence>
<gene>
    <name evidence="5" type="ORF">JOF54_000202</name>
</gene>
<dbReference type="InterPro" id="IPR029044">
    <property type="entry name" value="Nucleotide-diphossugar_trans"/>
</dbReference>